<dbReference type="PANTHER" id="PTHR47027:SF8">
    <property type="entry name" value="RIBONUCLEASE H"/>
    <property type="match status" value="1"/>
</dbReference>
<name>A0A8D8W5N2_9HEMI</name>
<organism evidence="3">
    <name type="scientific">Cacopsylla melanoneura</name>
    <dbReference type="NCBI Taxonomy" id="428564"/>
    <lineage>
        <taxon>Eukaryota</taxon>
        <taxon>Metazoa</taxon>
        <taxon>Ecdysozoa</taxon>
        <taxon>Arthropoda</taxon>
        <taxon>Hexapoda</taxon>
        <taxon>Insecta</taxon>
        <taxon>Pterygota</taxon>
        <taxon>Neoptera</taxon>
        <taxon>Paraneoptera</taxon>
        <taxon>Hemiptera</taxon>
        <taxon>Sternorrhyncha</taxon>
        <taxon>Psylloidea</taxon>
        <taxon>Psyllidae</taxon>
        <taxon>Psyllinae</taxon>
        <taxon>Cacopsylla</taxon>
    </lineage>
</organism>
<dbReference type="AlphaFoldDB" id="A0A8D8W5N2"/>
<dbReference type="GO" id="GO:0071897">
    <property type="term" value="P:DNA biosynthetic process"/>
    <property type="evidence" value="ECO:0007669"/>
    <property type="project" value="UniProtKB-ARBA"/>
</dbReference>
<dbReference type="EMBL" id="HBUF01149651">
    <property type="protein sequence ID" value="CAG6647957.1"/>
    <property type="molecule type" value="Transcribed_RNA"/>
</dbReference>
<dbReference type="InterPro" id="IPR005135">
    <property type="entry name" value="Endo/exonuclease/phosphatase"/>
</dbReference>
<feature type="domain" description="Reverse transcriptase" evidence="2">
    <location>
        <begin position="529"/>
        <end position="800"/>
    </location>
</feature>
<dbReference type="PANTHER" id="PTHR47027">
    <property type="entry name" value="REVERSE TRANSCRIPTASE DOMAIN-CONTAINING PROTEIN"/>
    <property type="match status" value="1"/>
</dbReference>
<dbReference type="Pfam" id="PF03372">
    <property type="entry name" value="Exo_endo_phos"/>
    <property type="match status" value="1"/>
</dbReference>
<dbReference type="InterPro" id="IPR036691">
    <property type="entry name" value="Endo/exonu/phosph_ase_sf"/>
</dbReference>
<dbReference type="CDD" id="cd01650">
    <property type="entry name" value="RT_nLTR_like"/>
    <property type="match status" value="1"/>
</dbReference>
<dbReference type="InterPro" id="IPR000477">
    <property type="entry name" value="RT_dom"/>
</dbReference>
<dbReference type="SUPFAM" id="SSF56219">
    <property type="entry name" value="DNase I-like"/>
    <property type="match status" value="1"/>
</dbReference>
<dbReference type="InterPro" id="IPR043502">
    <property type="entry name" value="DNA/RNA_pol_sf"/>
</dbReference>
<evidence type="ECO:0000313" key="3">
    <source>
        <dbReference type="EMBL" id="CAG6647957.1"/>
    </source>
</evidence>
<evidence type="ECO:0000259" key="2">
    <source>
        <dbReference type="PROSITE" id="PS50878"/>
    </source>
</evidence>
<dbReference type="GO" id="GO:0003824">
    <property type="term" value="F:catalytic activity"/>
    <property type="evidence" value="ECO:0007669"/>
    <property type="project" value="InterPro"/>
</dbReference>
<dbReference type="Gene3D" id="3.60.10.10">
    <property type="entry name" value="Endonuclease/exonuclease/phosphatase"/>
    <property type="match status" value="1"/>
</dbReference>
<evidence type="ECO:0000256" key="1">
    <source>
        <dbReference type="SAM" id="MobiDB-lite"/>
    </source>
</evidence>
<feature type="region of interest" description="Disordered" evidence="1">
    <location>
        <begin position="1"/>
        <end position="22"/>
    </location>
</feature>
<proteinExistence type="predicted"/>
<dbReference type="PROSITE" id="PS50878">
    <property type="entry name" value="RT_POL"/>
    <property type="match status" value="1"/>
</dbReference>
<dbReference type="EMBL" id="HBUF01149654">
    <property type="protein sequence ID" value="CAG6647962.1"/>
    <property type="molecule type" value="Transcribed_RNA"/>
</dbReference>
<accession>A0A8D8W5N2</accession>
<dbReference type="EMBL" id="HBUF01149650">
    <property type="protein sequence ID" value="CAG6647955.1"/>
    <property type="molecule type" value="Transcribed_RNA"/>
</dbReference>
<protein>
    <submittedName>
        <fullName evidence="3">Craniofacial development protein 2</fullName>
    </submittedName>
</protein>
<dbReference type="Pfam" id="PF00078">
    <property type="entry name" value="RVT_1"/>
    <property type="match status" value="1"/>
</dbReference>
<dbReference type="SUPFAM" id="SSF56672">
    <property type="entry name" value="DNA/RNA polymerases"/>
    <property type="match status" value="1"/>
</dbReference>
<reference evidence="3" key="1">
    <citation type="submission" date="2021-05" db="EMBL/GenBank/DDBJ databases">
        <authorList>
            <person name="Alioto T."/>
            <person name="Alioto T."/>
            <person name="Gomez Garrido J."/>
        </authorList>
    </citation>
    <scope>NUCLEOTIDE SEQUENCE</scope>
</reference>
<dbReference type="CDD" id="cd09076">
    <property type="entry name" value="L1-EN"/>
    <property type="match status" value="1"/>
</dbReference>
<dbReference type="EMBL" id="HBUF01149652">
    <property type="protein sequence ID" value="CAG6647959.1"/>
    <property type="molecule type" value="Transcribed_RNA"/>
</dbReference>
<sequence>MAEIRTKYSGDISPPIGSPGRTVLSNSNKQKLRYKKETRICTWNVKTMAKEGKIYNAIQEMERMKIDIMGIAEMRWPASGEMQIKDHKVFYSGKDNGAHENGVAIMVTAEVARCVKNFVPISDRVMLLQIQASPININIVQIYAPTADKQEEEALQLYESVNQIISRIPKHELLIVMGDFNAKLGAGYKTTYIGSHGLGERNDRGDLLETFAESKELVVLNTFFKQPVRKLYTWKSPLDKPGRIVRNQIDYILVNKRFRNSFKSVKTYPGADLESDHVPLVGDFRVKMKKIKRKKLQTHNLGLIKDENVSKKIQDNFNKELWELEENLSAHQKVAKIGTIVEKIKDKYLKPEVREKRKTWITDEILDLMEERRLCKGRPNDYRNMKILVRRKIREAKEKEVKERCEEIEALQKKHDSYNMHRKVKEATGSFKKKQKGNLTDATGNIIIEKEKKMNTWKEYLETLFYDQREDGNYNKNALSGPEITPQEVQAALKLLKCRKAAGPDNIQTEFLKLLDDRGIDVITEVFNNIYNSGDIPVEWLKSEFIALPKKPSAKKCDEYRTISLMSHLLKLFLKIIHKRIYKKCESQISPNQFGFVNAVGTREALFAIQILVQRCRDVNCDVYICLVDYQKAFDRVKHGKMIDILKETGIDEKDLRIIGNLYWNQTANLRFEDEHTEYVQILRGVRQGCILSPLIFNLYSEKIFREALKDVDKGISIDGNRLNNIRYADDTIVFADKLEDLQLLIDKITLHSNNYGLDINANKTKLMIISKNVINDCHLYTNGIQIERVTKYNYLGTNINEEWDNTLEIKVRIGKARSVFNQMSAVFKTHNLNLDTKMRILRCYVFSVLLYGVESWTLNEAISKKLNAFEMWLYRRMLKIPWTDKVTNVEVLRRMKKEQEIMNTIKCRKMQYLGHIMRNGARYSLLQSILQGKILGRRGPGRRRTSWLKNLRTWFGKTSPDLFRIAADRVRIAMIIANVRNGFFEQKILVT</sequence>